<feature type="transmembrane region" description="Helical" evidence="1">
    <location>
        <begin position="145"/>
        <end position="166"/>
    </location>
</feature>
<evidence type="ECO:0000256" key="1">
    <source>
        <dbReference type="SAM" id="Phobius"/>
    </source>
</evidence>
<dbReference type="Proteomes" id="UP000184080">
    <property type="component" value="Unassembled WGS sequence"/>
</dbReference>
<name>A0A1M6LFC2_9CLOT</name>
<evidence type="ECO:0000313" key="2">
    <source>
        <dbReference type="EMBL" id="SHJ69846.1"/>
    </source>
</evidence>
<feature type="transmembrane region" description="Helical" evidence="1">
    <location>
        <begin position="259"/>
        <end position="278"/>
    </location>
</feature>
<feature type="transmembrane region" description="Helical" evidence="1">
    <location>
        <begin position="345"/>
        <end position="363"/>
    </location>
</feature>
<organism evidence="2 3">
    <name type="scientific">Clostridium amylolyticum</name>
    <dbReference type="NCBI Taxonomy" id="1121298"/>
    <lineage>
        <taxon>Bacteria</taxon>
        <taxon>Bacillati</taxon>
        <taxon>Bacillota</taxon>
        <taxon>Clostridia</taxon>
        <taxon>Eubacteriales</taxon>
        <taxon>Clostridiaceae</taxon>
        <taxon>Clostridium</taxon>
    </lineage>
</organism>
<dbReference type="OrthoDB" id="1903883at2"/>
<keyword evidence="1" id="KW-1133">Transmembrane helix</keyword>
<keyword evidence="3" id="KW-1185">Reference proteome</keyword>
<evidence type="ECO:0000313" key="3">
    <source>
        <dbReference type="Proteomes" id="UP000184080"/>
    </source>
</evidence>
<feature type="transmembrane region" description="Helical" evidence="1">
    <location>
        <begin position="62"/>
        <end position="81"/>
    </location>
</feature>
<dbReference type="AlphaFoldDB" id="A0A1M6LFC2"/>
<keyword evidence="1" id="KW-0812">Transmembrane</keyword>
<protein>
    <submittedName>
        <fullName evidence="2">Uncharacterized protein</fullName>
    </submittedName>
</protein>
<feature type="transmembrane region" description="Helical" evidence="1">
    <location>
        <begin position="175"/>
        <end position="198"/>
    </location>
</feature>
<dbReference type="STRING" id="1121298.SAMN05444401_3616"/>
<reference evidence="2 3" key="1">
    <citation type="submission" date="2016-11" db="EMBL/GenBank/DDBJ databases">
        <authorList>
            <person name="Jaros S."/>
            <person name="Januszkiewicz K."/>
            <person name="Wedrychowicz H."/>
        </authorList>
    </citation>
    <scope>NUCLEOTIDE SEQUENCE [LARGE SCALE GENOMIC DNA]</scope>
    <source>
        <strain evidence="2 3">DSM 21864</strain>
    </source>
</reference>
<keyword evidence="1" id="KW-0472">Membrane</keyword>
<feature type="transmembrane region" description="Helical" evidence="1">
    <location>
        <begin position="299"/>
        <end position="325"/>
    </location>
</feature>
<accession>A0A1M6LFC2</accession>
<dbReference type="EMBL" id="FQZO01000007">
    <property type="protein sequence ID" value="SHJ69846.1"/>
    <property type="molecule type" value="Genomic_DNA"/>
</dbReference>
<feature type="transmembrane region" description="Helical" evidence="1">
    <location>
        <begin position="101"/>
        <end position="125"/>
    </location>
</feature>
<sequence>MKKYFNKAVLYEQWRISKWFIIMWFLYIFSALWNNITILNYVSEKMINRNFNLKVSFINVDAYLIFIFGFVLIQVFMAFGFNKNTTVSFLISKPITKPQMFLTKILVIVSSYFLATAGAILVHFLFTIPYIKIIPSIAPNYYSYILYNGLLSLVHVTLLSCFFMFVQTLYGNSKFAVVASVGIPLYLPTLMGTLKVVLSEKLKYTRSFLEYIGTIANGTSYKNITRFNDYTQVRTSLWNIITPTVNQGTYNYNGIKDTMIFVVAGIIISALLLKLITITSRNMRLENAQNLFAYKEVGVVTKAALAFPFALVAPFAVLFIITAIIEGLGMNLFLNLGIRESNMMVLILNIIGFLLIAPIYKFLGKLIKRFDL</sequence>
<gene>
    <name evidence="2" type="ORF">SAMN05444401_3616</name>
</gene>
<feature type="transmembrane region" description="Helical" evidence="1">
    <location>
        <begin position="21"/>
        <end position="42"/>
    </location>
</feature>
<proteinExistence type="predicted"/>
<dbReference type="RefSeq" id="WP_073009981.1">
    <property type="nucleotide sequence ID" value="NZ_FQZO01000007.1"/>
</dbReference>